<evidence type="ECO:0000313" key="1">
    <source>
        <dbReference type="EMBL" id="OIQ97328.1"/>
    </source>
</evidence>
<dbReference type="AlphaFoldDB" id="A0A1J5RM85"/>
<gene>
    <name evidence="1" type="ORF">GALL_207290</name>
</gene>
<comment type="caution">
    <text evidence="1">The sequence shown here is derived from an EMBL/GenBank/DDBJ whole genome shotgun (WGS) entry which is preliminary data.</text>
</comment>
<accession>A0A1J5RM85</accession>
<dbReference type="EMBL" id="MLJW01000135">
    <property type="protein sequence ID" value="OIQ97328.1"/>
    <property type="molecule type" value="Genomic_DNA"/>
</dbReference>
<organism evidence="1">
    <name type="scientific">mine drainage metagenome</name>
    <dbReference type="NCBI Taxonomy" id="410659"/>
    <lineage>
        <taxon>unclassified sequences</taxon>
        <taxon>metagenomes</taxon>
        <taxon>ecological metagenomes</taxon>
    </lineage>
</organism>
<proteinExistence type="predicted"/>
<sequence length="81" mass="8044">MPLTATTDPWVGVPNIAARPLLVAPGLSVTVCVGLAVELTIKFPAASSDAVAATGGVAAANLLLIVDTKVFTSAMGDPTLI</sequence>
<protein>
    <submittedName>
        <fullName evidence="1">Uncharacterized protein</fullName>
    </submittedName>
</protein>
<reference evidence="1" key="1">
    <citation type="submission" date="2016-10" db="EMBL/GenBank/DDBJ databases">
        <title>Sequence of Gallionella enrichment culture.</title>
        <authorList>
            <person name="Poehlein A."/>
            <person name="Muehling M."/>
            <person name="Daniel R."/>
        </authorList>
    </citation>
    <scope>NUCLEOTIDE SEQUENCE</scope>
</reference>
<name>A0A1J5RM85_9ZZZZ</name>